<dbReference type="SUPFAM" id="SSF46785">
    <property type="entry name" value="Winged helix' DNA-binding domain"/>
    <property type="match status" value="1"/>
</dbReference>
<keyword evidence="5" id="KW-0067">ATP-binding</keyword>
<dbReference type="GO" id="GO:0006281">
    <property type="term" value="P:DNA repair"/>
    <property type="evidence" value="ECO:0007669"/>
    <property type="project" value="UniProtKB-KW"/>
</dbReference>
<keyword evidence="4" id="KW-0378">Hydrolase</keyword>
<dbReference type="Proteomes" id="UP000324831">
    <property type="component" value="Unassembled WGS sequence"/>
</dbReference>
<keyword evidence="6" id="KW-0238">DNA-binding</keyword>
<dbReference type="GO" id="GO:0006310">
    <property type="term" value="P:DNA recombination"/>
    <property type="evidence" value="ECO:0007669"/>
    <property type="project" value="UniProtKB-KW"/>
</dbReference>
<dbReference type="Gene3D" id="1.10.10.10">
    <property type="entry name" value="Winged helix-like DNA-binding domain superfamily/Winged helix DNA-binding domain"/>
    <property type="match status" value="1"/>
</dbReference>
<evidence type="ECO:0000256" key="5">
    <source>
        <dbReference type="ARBA" id="ARBA00022840"/>
    </source>
</evidence>
<keyword evidence="2" id="KW-0547">Nucleotide-binding</keyword>
<dbReference type="NCBIfam" id="NF000868">
    <property type="entry name" value="PRK00080.1"/>
    <property type="match status" value="1"/>
</dbReference>
<dbReference type="EMBL" id="BIMN01000003">
    <property type="protein sequence ID" value="GCE63643.1"/>
    <property type="molecule type" value="Genomic_DNA"/>
</dbReference>
<dbReference type="InterPro" id="IPR041445">
    <property type="entry name" value="AAA_lid_4"/>
</dbReference>
<keyword evidence="1" id="KW-0963">Cytoplasm</keyword>
<evidence type="ECO:0000256" key="6">
    <source>
        <dbReference type="ARBA" id="ARBA00023125"/>
    </source>
</evidence>
<evidence type="ECO:0000256" key="8">
    <source>
        <dbReference type="ARBA" id="ARBA00023204"/>
    </source>
</evidence>
<dbReference type="Gene3D" id="3.40.50.300">
    <property type="entry name" value="P-loop containing nucleotide triphosphate hydrolases"/>
    <property type="match status" value="1"/>
</dbReference>
<evidence type="ECO:0000256" key="4">
    <source>
        <dbReference type="ARBA" id="ARBA00022801"/>
    </source>
</evidence>
<dbReference type="Pfam" id="PF05491">
    <property type="entry name" value="WHD_RuvB"/>
    <property type="match status" value="1"/>
</dbReference>
<dbReference type="InterPro" id="IPR008823">
    <property type="entry name" value="RuvB_wg_C"/>
</dbReference>
<dbReference type="PANTHER" id="PTHR42848">
    <property type="match status" value="1"/>
</dbReference>
<dbReference type="SMART" id="SM00382">
    <property type="entry name" value="AAA"/>
    <property type="match status" value="1"/>
</dbReference>
<keyword evidence="10" id="KW-0347">Helicase</keyword>
<dbReference type="SUPFAM" id="SSF52540">
    <property type="entry name" value="P-loop containing nucleoside triphosphate hydrolases"/>
    <property type="match status" value="1"/>
</dbReference>
<dbReference type="Gene3D" id="1.10.8.60">
    <property type="match status" value="1"/>
</dbReference>
<proteinExistence type="predicted"/>
<dbReference type="PANTHER" id="PTHR42848:SF1">
    <property type="entry name" value="HOLLIDAY JUNCTION BRANCH MIGRATION COMPLEX SUBUNIT RUVB"/>
    <property type="match status" value="1"/>
</dbReference>
<dbReference type="Pfam" id="PF17864">
    <property type="entry name" value="AAA_lid_4"/>
    <property type="match status" value="1"/>
</dbReference>
<dbReference type="Pfam" id="PF05496">
    <property type="entry name" value="RuvB_N"/>
    <property type="match status" value="1"/>
</dbReference>
<evidence type="ECO:0000313" key="10">
    <source>
        <dbReference type="EMBL" id="GCE63643.1"/>
    </source>
</evidence>
<reference evidence="10 11" key="1">
    <citation type="submission" date="2019-01" db="EMBL/GenBank/DDBJ databases">
        <title>Draft genome sequences of Candidatus Mycoplasma haemohominis SWG34-3 identified from a patient with pyrexia, anemia and liver dysfunction.</title>
        <authorList>
            <person name="Sekizuka T."/>
            <person name="Hattori N."/>
            <person name="Katano H."/>
            <person name="Takuma T."/>
            <person name="Ito T."/>
            <person name="Arai N."/>
            <person name="Yanai R."/>
            <person name="Ishii S."/>
            <person name="Miura Y."/>
            <person name="Tokunaga T."/>
            <person name="Watanabe H."/>
            <person name="Nomura N."/>
            <person name="Eguchi J."/>
            <person name="Arai T."/>
            <person name="Hasegawa H."/>
            <person name="Nakamaki T."/>
            <person name="Wakita T."/>
            <person name="Niki Y."/>
            <person name="Kuroda M."/>
        </authorList>
    </citation>
    <scope>NUCLEOTIDE SEQUENCE [LARGE SCALE GENOMIC DNA]</scope>
    <source>
        <strain evidence="10">SWG34-3</strain>
    </source>
</reference>
<protein>
    <submittedName>
        <fullName evidence="10">Holliday junction ATP-dependent DNA helicase RuvB</fullName>
    </submittedName>
</protein>
<dbReference type="InterPro" id="IPR036388">
    <property type="entry name" value="WH-like_DNA-bd_sf"/>
</dbReference>
<name>A0A478FQC6_9MOLU</name>
<evidence type="ECO:0000256" key="1">
    <source>
        <dbReference type="ARBA" id="ARBA00022490"/>
    </source>
</evidence>
<evidence type="ECO:0000256" key="3">
    <source>
        <dbReference type="ARBA" id="ARBA00022763"/>
    </source>
</evidence>
<organism evidence="10 11">
    <name type="scientific">Candidatus Mycoplasma haematohominis</name>
    <dbReference type="NCBI Taxonomy" id="1494318"/>
    <lineage>
        <taxon>Bacteria</taxon>
        <taxon>Bacillati</taxon>
        <taxon>Mycoplasmatota</taxon>
        <taxon>Mollicutes</taxon>
        <taxon>Mycoplasmataceae</taxon>
        <taxon>Mycoplasma</taxon>
    </lineage>
</organism>
<dbReference type="InterPro" id="IPR004605">
    <property type="entry name" value="DNA_helicase_Holl-junc_RuvB"/>
</dbReference>
<keyword evidence="7" id="KW-0233">DNA recombination</keyword>
<comment type="caution">
    <text evidence="10">The sequence shown here is derived from an EMBL/GenBank/DDBJ whole genome shotgun (WGS) entry which is preliminary data.</text>
</comment>
<dbReference type="InterPro" id="IPR027417">
    <property type="entry name" value="P-loop_NTPase"/>
</dbReference>
<dbReference type="GO" id="GO:0005524">
    <property type="term" value="F:ATP binding"/>
    <property type="evidence" value="ECO:0007669"/>
    <property type="project" value="UniProtKB-KW"/>
</dbReference>
<dbReference type="AlphaFoldDB" id="A0A478FQC6"/>
<gene>
    <name evidence="10" type="primary">ruvB</name>
    <name evidence="10" type="ORF">MHSWG343_06410</name>
</gene>
<evidence type="ECO:0000256" key="2">
    <source>
        <dbReference type="ARBA" id="ARBA00022741"/>
    </source>
</evidence>
<dbReference type="GO" id="GO:0009378">
    <property type="term" value="F:four-way junction helicase activity"/>
    <property type="evidence" value="ECO:0007669"/>
    <property type="project" value="InterPro"/>
</dbReference>
<dbReference type="CDD" id="cd00009">
    <property type="entry name" value="AAA"/>
    <property type="match status" value="1"/>
</dbReference>
<dbReference type="GO" id="GO:0003677">
    <property type="term" value="F:DNA binding"/>
    <property type="evidence" value="ECO:0007669"/>
    <property type="project" value="UniProtKB-KW"/>
</dbReference>
<evidence type="ECO:0000259" key="9">
    <source>
        <dbReference type="SMART" id="SM00382"/>
    </source>
</evidence>
<feature type="domain" description="AAA+ ATPase" evidence="9">
    <location>
        <begin position="34"/>
        <end position="165"/>
    </location>
</feature>
<dbReference type="InterPro" id="IPR003593">
    <property type="entry name" value="AAA+_ATPase"/>
</dbReference>
<dbReference type="InterPro" id="IPR008824">
    <property type="entry name" value="RuvB-like_N"/>
</dbReference>
<dbReference type="GO" id="GO:0016787">
    <property type="term" value="F:hydrolase activity"/>
    <property type="evidence" value="ECO:0007669"/>
    <property type="project" value="UniProtKB-KW"/>
</dbReference>
<evidence type="ECO:0000313" key="11">
    <source>
        <dbReference type="Proteomes" id="UP000324831"/>
    </source>
</evidence>
<sequence length="307" mass="34902">MKINPQNLSQFIGKEKIIKALKIGIKAAVNSEKSLDHILLYGPPGVGKTSLAHAISYELKSQIKIIQGANINHISDLMGVISSLKKGDVLFIDEIHAINNKIAEILYPVLEHKIIDLIVGKNLNKRTIRIPLPNFTVVAATTNLGDITKALEERFGYVFYLDEYTPKELTLIVKSVAKKMELTLQKEDIREIVDSSRGIPRNTVRILKRVKDYSLAYEKAPIKEIIKECGFLYKGLNSVDIKYLTSLKENCYSLTSISYRINVDEKTIVNKIEPYLYSNSWISKNNKGRYLTEEGKELLKELMNQFR</sequence>
<keyword evidence="3" id="KW-0227">DNA damage</keyword>
<accession>A0A478FQC6</accession>
<keyword evidence="8" id="KW-0234">DNA repair</keyword>
<evidence type="ECO:0000256" key="7">
    <source>
        <dbReference type="ARBA" id="ARBA00023172"/>
    </source>
</evidence>
<dbReference type="InterPro" id="IPR036390">
    <property type="entry name" value="WH_DNA-bd_sf"/>
</dbReference>